<gene>
    <name evidence="1" type="ORF">METZ01_LOCUS69201</name>
</gene>
<reference evidence="1" key="1">
    <citation type="submission" date="2018-05" db="EMBL/GenBank/DDBJ databases">
        <authorList>
            <person name="Lanie J.A."/>
            <person name="Ng W.-L."/>
            <person name="Kazmierczak K.M."/>
            <person name="Andrzejewski T.M."/>
            <person name="Davidsen T.M."/>
            <person name="Wayne K.J."/>
            <person name="Tettelin H."/>
            <person name="Glass J.I."/>
            <person name="Rusch D."/>
            <person name="Podicherti R."/>
            <person name="Tsui H.-C.T."/>
            <person name="Winkler M.E."/>
        </authorList>
    </citation>
    <scope>NUCLEOTIDE SEQUENCE</scope>
</reference>
<accession>A0A381TNI7</accession>
<organism evidence="1">
    <name type="scientific">marine metagenome</name>
    <dbReference type="NCBI Taxonomy" id="408172"/>
    <lineage>
        <taxon>unclassified sequences</taxon>
        <taxon>metagenomes</taxon>
        <taxon>ecological metagenomes</taxon>
    </lineage>
</organism>
<evidence type="ECO:0000313" key="1">
    <source>
        <dbReference type="EMBL" id="SVA16347.1"/>
    </source>
</evidence>
<protein>
    <submittedName>
        <fullName evidence="1">Uncharacterized protein</fullName>
    </submittedName>
</protein>
<dbReference type="EMBL" id="UINC01004717">
    <property type="protein sequence ID" value="SVA16347.1"/>
    <property type="molecule type" value="Genomic_DNA"/>
</dbReference>
<proteinExistence type="predicted"/>
<dbReference type="AlphaFoldDB" id="A0A381TNI7"/>
<name>A0A381TNI7_9ZZZZ</name>
<sequence>MSCQKCGRYVLLARSQLARRLKKVLHSEELQQEDQSL</sequence>